<evidence type="ECO:0000313" key="3">
    <source>
        <dbReference type="Proteomes" id="UP000612893"/>
    </source>
</evidence>
<evidence type="ECO:0000313" key="2">
    <source>
        <dbReference type="EMBL" id="MBJ7596904.1"/>
    </source>
</evidence>
<feature type="transmembrane region" description="Helical" evidence="1">
    <location>
        <begin position="44"/>
        <end position="63"/>
    </location>
</feature>
<dbReference type="EMBL" id="JAEKNR010000028">
    <property type="protein sequence ID" value="MBJ7596904.1"/>
    <property type="molecule type" value="Genomic_DNA"/>
</dbReference>
<keyword evidence="1" id="KW-0812">Transmembrane</keyword>
<accession>A0A934JZ95</accession>
<gene>
    <name evidence="2" type="ORF">JF922_02295</name>
</gene>
<dbReference type="RefSeq" id="WP_338198734.1">
    <property type="nucleotide sequence ID" value="NZ_JAEKNR010000028.1"/>
</dbReference>
<keyword evidence="1" id="KW-0472">Membrane</keyword>
<keyword evidence="3" id="KW-1185">Reference proteome</keyword>
<reference evidence="2" key="1">
    <citation type="submission" date="2020-10" db="EMBL/GenBank/DDBJ databases">
        <title>Ca. Dormibacterota MAGs.</title>
        <authorList>
            <person name="Montgomery K."/>
        </authorList>
    </citation>
    <scope>NUCLEOTIDE SEQUENCE [LARGE SCALE GENOMIC DNA]</scope>
    <source>
        <strain evidence="2">SC8812_S17_10</strain>
    </source>
</reference>
<dbReference type="Proteomes" id="UP000612893">
    <property type="component" value="Unassembled WGS sequence"/>
</dbReference>
<name>A0A934JZ95_9BACT</name>
<proteinExistence type="predicted"/>
<protein>
    <submittedName>
        <fullName evidence="2">Uncharacterized protein</fullName>
    </submittedName>
</protein>
<evidence type="ECO:0000256" key="1">
    <source>
        <dbReference type="SAM" id="Phobius"/>
    </source>
</evidence>
<organism evidence="2 3">
    <name type="scientific">Candidatus Nephthysia bennettiae</name>
    <dbReference type="NCBI Taxonomy" id="3127016"/>
    <lineage>
        <taxon>Bacteria</taxon>
        <taxon>Bacillati</taxon>
        <taxon>Candidatus Dormiibacterota</taxon>
        <taxon>Candidatus Dormibacteria</taxon>
        <taxon>Candidatus Dormibacterales</taxon>
        <taxon>Candidatus Dormibacteraceae</taxon>
        <taxon>Candidatus Nephthysia</taxon>
    </lineage>
</organism>
<keyword evidence="1" id="KW-1133">Transmembrane helix</keyword>
<dbReference type="AlphaFoldDB" id="A0A934JZ95"/>
<comment type="caution">
    <text evidence="2">The sequence shown here is derived from an EMBL/GenBank/DDBJ whole genome shotgun (WGS) entry which is preliminary data.</text>
</comment>
<sequence>MVVWTILMAIILGILGAFLGSKFNVASQLHLTINASSLTGSGLVSLAVTLVVMLIASGLGGGLGGRYHSKIDRDSDVSS</sequence>